<accession>A0A4P9YZ08</accession>
<feature type="chain" id="PRO_5020284291" evidence="1">
    <location>
        <begin position="26"/>
        <end position="225"/>
    </location>
</feature>
<name>A0A4P9YZ08_9FUNG</name>
<evidence type="ECO:0000256" key="1">
    <source>
        <dbReference type="SAM" id="SignalP"/>
    </source>
</evidence>
<dbReference type="AlphaFoldDB" id="A0A4P9YZ08"/>
<protein>
    <submittedName>
        <fullName evidence="2">Uncharacterized protein</fullName>
    </submittedName>
</protein>
<keyword evidence="1" id="KW-0732">Signal</keyword>
<evidence type="ECO:0000313" key="3">
    <source>
        <dbReference type="Proteomes" id="UP000278143"/>
    </source>
</evidence>
<reference evidence="3" key="1">
    <citation type="journal article" date="2018" name="Nat. Microbiol.">
        <title>Leveraging single-cell genomics to expand the fungal tree of life.</title>
        <authorList>
            <person name="Ahrendt S.R."/>
            <person name="Quandt C.A."/>
            <person name="Ciobanu D."/>
            <person name="Clum A."/>
            <person name="Salamov A."/>
            <person name="Andreopoulos B."/>
            <person name="Cheng J.F."/>
            <person name="Woyke T."/>
            <person name="Pelin A."/>
            <person name="Henrissat B."/>
            <person name="Reynolds N.K."/>
            <person name="Benny G.L."/>
            <person name="Smith M.E."/>
            <person name="James T.Y."/>
            <person name="Grigoriev I.V."/>
        </authorList>
    </citation>
    <scope>NUCLEOTIDE SEQUENCE [LARGE SCALE GENOMIC DNA]</scope>
    <source>
        <strain evidence="3">Benny S71-1</strain>
    </source>
</reference>
<sequence>MLVRPKLAAVLAIATMLAYTSSVCAMFTPPRSTSPTKTARLLEELDRGHYKVVNDIRYRTGHLPNAPAGKATPVISLCGSNNAQHKLFSLYRAASDGQRSCFLVSAKCAKPLRYIEGLQPGEASDALQQIEQVLTTMKAKGWFLQDALRDVVFWLNSQKLVTKPSELVFFKEDSKLLQINAITTAMETVLANLYKQSRGTTSMSINEAKAAVRKEYNALYLHEWR</sequence>
<dbReference type="EMBL" id="KZ989763">
    <property type="protein sequence ID" value="RKP25393.1"/>
    <property type="molecule type" value="Genomic_DNA"/>
</dbReference>
<dbReference type="Proteomes" id="UP000278143">
    <property type="component" value="Unassembled WGS sequence"/>
</dbReference>
<evidence type="ECO:0000313" key="2">
    <source>
        <dbReference type="EMBL" id="RKP25393.1"/>
    </source>
</evidence>
<organism evidence="2 3">
    <name type="scientific">Syncephalis pseudoplumigaleata</name>
    <dbReference type="NCBI Taxonomy" id="1712513"/>
    <lineage>
        <taxon>Eukaryota</taxon>
        <taxon>Fungi</taxon>
        <taxon>Fungi incertae sedis</taxon>
        <taxon>Zoopagomycota</taxon>
        <taxon>Zoopagomycotina</taxon>
        <taxon>Zoopagomycetes</taxon>
        <taxon>Zoopagales</taxon>
        <taxon>Piptocephalidaceae</taxon>
        <taxon>Syncephalis</taxon>
    </lineage>
</organism>
<gene>
    <name evidence="2" type="ORF">SYNPS1DRAFT_28875</name>
</gene>
<proteinExistence type="predicted"/>
<keyword evidence="3" id="KW-1185">Reference proteome</keyword>
<feature type="signal peptide" evidence="1">
    <location>
        <begin position="1"/>
        <end position="25"/>
    </location>
</feature>